<dbReference type="GeneID" id="20087756"/>
<proteinExistence type="predicted"/>
<name>A0A024TPH7_9STRA</name>
<accession>A0A024TPH7</accession>
<feature type="compositionally biased region" description="Basic and acidic residues" evidence="1">
    <location>
        <begin position="19"/>
        <end position="28"/>
    </location>
</feature>
<evidence type="ECO:0000313" key="2">
    <source>
        <dbReference type="EMBL" id="ETV96060.1"/>
    </source>
</evidence>
<evidence type="ECO:0000256" key="1">
    <source>
        <dbReference type="SAM" id="MobiDB-lite"/>
    </source>
</evidence>
<organism evidence="2">
    <name type="scientific">Aphanomyces invadans</name>
    <dbReference type="NCBI Taxonomy" id="157072"/>
    <lineage>
        <taxon>Eukaryota</taxon>
        <taxon>Sar</taxon>
        <taxon>Stramenopiles</taxon>
        <taxon>Oomycota</taxon>
        <taxon>Saprolegniomycetes</taxon>
        <taxon>Saprolegniales</taxon>
        <taxon>Verrucalvaceae</taxon>
        <taxon>Aphanomyces</taxon>
    </lineage>
</organism>
<sequence length="235" mass="26453">MAAALRSWARRHGPRGRRSMHDFRDKSRPCTSPSLNEAVAWTPESFAMYLDGTVGPFIAYVFGRLRTLYPETKAGPCYLRFLEKMYLKNAPAWGVHGVEYQCQDVDEYDRLTQFVLPTLGDQDEQSEGTFKLHAPIAYASDMVTSAVPANPLRLIHAMPPSPLTRSRGLTGTIVHVPYPLLDLIKAQPTPNSIEWVLDNRVLGLPDDPDNPHRPPSAVIQLSYDYRVVFEHHAQA</sequence>
<dbReference type="VEuPathDB" id="FungiDB:H310_10706"/>
<dbReference type="AlphaFoldDB" id="A0A024TPH7"/>
<reference evidence="2" key="1">
    <citation type="submission" date="2013-12" db="EMBL/GenBank/DDBJ databases">
        <title>The Genome Sequence of Aphanomyces invadans NJM9701.</title>
        <authorList>
            <consortium name="The Broad Institute Genomics Platform"/>
            <person name="Russ C."/>
            <person name="Tyler B."/>
            <person name="van West P."/>
            <person name="Dieguez-Uribeondo J."/>
            <person name="Young S.K."/>
            <person name="Zeng Q."/>
            <person name="Gargeya S."/>
            <person name="Fitzgerald M."/>
            <person name="Abouelleil A."/>
            <person name="Alvarado L."/>
            <person name="Chapman S.B."/>
            <person name="Gainer-Dewar J."/>
            <person name="Goldberg J."/>
            <person name="Griggs A."/>
            <person name="Gujja S."/>
            <person name="Hansen M."/>
            <person name="Howarth C."/>
            <person name="Imamovic A."/>
            <person name="Ireland A."/>
            <person name="Larimer J."/>
            <person name="McCowan C."/>
            <person name="Murphy C."/>
            <person name="Pearson M."/>
            <person name="Poon T.W."/>
            <person name="Priest M."/>
            <person name="Roberts A."/>
            <person name="Saif S."/>
            <person name="Shea T."/>
            <person name="Sykes S."/>
            <person name="Wortman J."/>
            <person name="Nusbaum C."/>
            <person name="Birren B."/>
        </authorList>
    </citation>
    <scope>NUCLEOTIDE SEQUENCE [LARGE SCALE GENOMIC DNA]</scope>
    <source>
        <strain evidence="2">NJM9701</strain>
    </source>
</reference>
<gene>
    <name evidence="2" type="ORF">H310_10706</name>
</gene>
<protein>
    <submittedName>
        <fullName evidence="2">Uncharacterized protein</fullName>
    </submittedName>
</protein>
<dbReference type="OrthoDB" id="10623519at2759"/>
<feature type="compositionally biased region" description="Basic residues" evidence="1">
    <location>
        <begin position="8"/>
        <end position="18"/>
    </location>
</feature>
<feature type="region of interest" description="Disordered" evidence="1">
    <location>
        <begin position="1"/>
        <end position="31"/>
    </location>
</feature>
<dbReference type="RefSeq" id="XP_008875371.1">
    <property type="nucleotide sequence ID" value="XM_008877149.1"/>
</dbReference>
<dbReference type="EMBL" id="KI913978">
    <property type="protein sequence ID" value="ETV96060.1"/>
    <property type="molecule type" value="Genomic_DNA"/>
</dbReference>